<evidence type="ECO:0000313" key="2">
    <source>
        <dbReference type="EMBL" id="QQX12673.1"/>
    </source>
</evidence>
<accession>A0A7U0LE17</accession>
<evidence type="ECO:0000256" key="1">
    <source>
        <dbReference type="SAM" id="Phobius"/>
    </source>
</evidence>
<keyword evidence="1" id="KW-0812">Transmembrane</keyword>
<proteinExistence type="predicted"/>
<keyword evidence="1" id="KW-0472">Membrane</keyword>
<name>A0A7U0LE17_AERCA</name>
<feature type="transmembrane region" description="Helical" evidence="1">
    <location>
        <begin position="12"/>
        <end position="31"/>
    </location>
</feature>
<dbReference type="EMBL" id="CP068231">
    <property type="protein sequence ID" value="QQX12673.1"/>
    <property type="molecule type" value="Genomic_DNA"/>
</dbReference>
<gene>
    <name evidence="2" type="ORF">JC965_26480</name>
</gene>
<dbReference type="AlphaFoldDB" id="A0A7U0LE17"/>
<sequence>MFNSIKNISVSFFTTIVFSFVCVMQSLFAFSTGKKHKRYIRISKTPAVINLYDEGFMDTPAFLRLQDK</sequence>
<protein>
    <submittedName>
        <fullName evidence="2">Uncharacterized protein</fullName>
    </submittedName>
</protein>
<reference evidence="2" key="1">
    <citation type="submission" date="2021-01" db="EMBL/GenBank/DDBJ databases">
        <title>GES Beta-lactamases isolated from hospital effluents in Brazil.</title>
        <authorList>
            <person name="Conte D."/>
            <person name="Mesa D."/>
            <person name="Palmeiro J.K."/>
            <person name="Dalla-Costa L.M."/>
        </authorList>
    </citation>
    <scope>NUCLEOTIDE SEQUENCE [LARGE SCALE GENOMIC DNA]</scope>
    <source>
        <strain evidence="2">Aero21</strain>
        <plasmid evidence="2">p1</plasmid>
    </source>
</reference>
<organism evidence="2">
    <name type="scientific">Aeromonas caviae</name>
    <name type="common">Aeromonas punctata</name>
    <dbReference type="NCBI Taxonomy" id="648"/>
    <lineage>
        <taxon>Bacteria</taxon>
        <taxon>Pseudomonadati</taxon>
        <taxon>Pseudomonadota</taxon>
        <taxon>Gammaproteobacteria</taxon>
        <taxon>Aeromonadales</taxon>
        <taxon>Aeromonadaceae</taxon>
        <taxon>Aeromonas</taxon>
    </lineage>
</organism>
<keyword evidence="1" id="KW-1133">Transmembrane helix</keyword>
<geneLocation type="plasmid" evidence="2">
    <name>p1</name>
</geneLocation>
<keyword evidence="2" id="KW-0614">Plasmid</keyword>